<gene>
    <name evidence="2" type="ORF">FNP_0253</name>
</gene>
<evidence type="ECO:0000313" key="2">
    <source>
        <dbReference type="EMBL" id="EDK88068.1"/>
    </source>
</evidence>
<evidence type="ECO:0008006" key="3">
    <source>
        <dbReference type="Google" id="ProtNLM"/>
    </source>
</evidence>
<dbReference type="HOGENOM" id="CLU_3043737_0_0_0"/>
<feature type="transmembrane region" description="Helical" evidence="1">
    <location>
        <begin position="31"/>
        <end position="49"/>
    </location>
</feature>
<dbReference type="Proteomes" id="UP000001921">
    <property type="component" value="Chromosome"/>
</dbReference>
<accession>A5TT43</accession>
<protein>
    <recommendedName>
        <fullName evidence="3">LPXTG cell wall anchor domain-containing protein</fullName>
    </recommendedName>
</protein>
<keyword evidence="1" id="KW-1133">Transmembrane helix</keyword>
<keyword evidence="1" id="KW-0472">Membrane</keyword>
<name>A5TT43_FUSNP</name>
<keyword evidence="1" id="KW-0812">Transmembrane</keyword>
<proteinExistence type="predicted"/>
<sequence>MMAFILHLNNAEIIFVLEDGLMTIYIETVNFNGSSIFLVILVLILLFWWKHRKK</sequence>
<reference evidence="2" key="2">
    <citation type="submission" date="2007-05" db="EMBL/GenBank/DDBJ databases">
        <title>Genome sequence of Fusobacterium nucleatum subspecies polymorphum - a genetically tractable Fusobacterium.</title>
        <authorList>
            <person name="Karpathy S.E."/>
            <person name="Xiang Q."/>
            <person name="Gioia J."/>
            <person name="Jiang H."/>
            <person name="Liu Y."/>
            <person name="Petrosino J.F."/>
            <person name="Yerrapragada S."/>
            <person name="Fox G.E."/>
            <person name="Kinder Haake S."/>
            <person name="Weinstock G.M."/>
            <person name="Highlander S.K."/>
        </authorList>
    </citation>
    <scope>NUCLEOTIDE SEQUENCE [LARGE SCALE GENOMIC DNA]</scope>
    <source>
        <strain evidence="2">ATCC 10953</strain>
    </source>
</reference>
<evidence type="ECO:0000256" key="1">
    <source>
        <dbReference type="SAM" id="Phobius"/>
    </source>
</evidence>
<reference evidence="2" key="1">
    <citation type="submission" date="2006-07" db="EMBL/GenBank/DDBJ databases">
        <authorList>
            <person name="Qin X."/>
            <person name="Weinstock G.M."/>
        </authorList>
    </citation>
    <scope>NUCLEOTIDE SEQUENCE [LARGE SCALE GENOMIC DNA]</scope>
    <source>
        <strain evidence="2">ATCC 10953</strain>
    </source>
</reference>
<organism evidence="2">
    <name type="scientific">Fusobacterium polymorphum ATCC 10953</name>
    <dbReference type="NCBI Taxonomy" id="393480"/>
    <lineage>
        <taxon>Bacteria</taxon>
        <taxon>Fusobacteriati</taxon>
        <taxon>Fusobacteriota</taxon>
        <taxon>Fusobacteriia</taxon>
        <taxon>Fusobacteriales</taxon>
        <taxon>Fusobacteriaceae</taxon>
        <taxon>Fusobacterium</taxon>
    </lineage>
</organism>
<dbReference type="EMBL" id="CM000440">
    <property type="protein sequence ID" value="EDK88068.1"/>
    <property type="molecule type" value="Genomic_DNA"/>
</dbReference>
<dbReference type="AlphaFoldDB" id="A5TT43"/>